<dbReference type="EMBL" id="CAACVR010000023">
    <property type="protein sequence ID" value="VEU22646.1"/>
    <property type="molecule type" value="Genomic_DNA"/>
</dbReference>
<dbReference type="PANTHER" id="PTHR10540">
    <property type="entry name" value="EUKARYOTIC TRANSLATION INITIATION FACTOR 3 SUBUNIT F-RELATED"/>
    <property type="match status" value="1"/>
</dbReference>
<dbReference type="GO" id="GO:0003743">
    <property type="term" value="F:translation initiation factor activity"/>
    <property type="evidence" value="ECO:0007669"/>
    <property type="project" value="TreeGrafter"/>
</dbReference>
<proteinExistence type="predicted"/>
<keyword evidence="3" id="KW-1185">Reference proteome</keyword>
<feature type="domain" description="MPN" evidence="1">
    <location>
        <begin position="27"/>
        <end position="169"/>
    </location>
</feature>
<dbReference type="SMART" id="SM00232">
    <property type="entry name" value="JAB_MPN"/>
    <property type="match status" value="1"/>
</dbReference>
<protein>
    <submittedName>
        <fullName evidence="2">DEKNAAC103508</fullName>
    </submittedName>
</protein>
<dbReference type="InterPro" id="IPR000555">
    <property type="entry name" value="JAMM/MPN+_dom"/>
</dbReference>
<dbReference type="Proteomes" id="UP000290900">
    <property type="component" value="Unassembled WGS sequence"/>
</dbReference>
<evidence type="ECO:0000259" key="1">
    <source>
        <dbReference type="PROSITE" id="PS50249"/>
    </source>
</evidence>
<evidence type="ECO:0000313" key="3">
    <source>
        <dbReference type="Proteomes" id="UP000290900"/>
    </source>
</evidence>
<dbReference type="Pfam" id="PF13012">
    <property type="entry name" value="MitMem_reg"/>
    <property type="match status" value="1"/>
</dbReference>
<dbReference type="AlphaFoldDB" id="A0A448YP42"/>
<dbReference type="STRING" id="13370.A0A448YP42"/>
<evidence type="ECO:0000313" key="2">
    <source>
        <dbReference type="EMBL" id="VEU22646.1"/>
    </source>
</evidence>
<dbReference type="Pfam" id="PF01398">
    <property type="entry name" value="JAB"/>
    <property type="match status" value="1"/>
</dbReference>
<dbReference type="InterPro" id="IPR037518">
    <property type="entry name" value="MPN"/>
</dbReference>
<dbReference type="PANTHER" id="PTHR10540:SF6">
    <property type="entry name" value="EUKARYOTIC TRANSLATION INITIATION FACTOR 3 SUBUNIT F"/>
    <property type="match status" value="1"/>
</dbReference>
<name>A0A448YP42_BRENA</name>
<reference evidence="2 3" key="1">
    <citation type="submission" date="2018-12" db="EMBL/GenBank/DDBJ databases">
        <authorList>
            <person name="Tiukova I."/>
            <person name="Dainat J."/>
        </authorList>
    </citation>
    <scope>NUCLEOTIDE SEQUENCE [LARGE SCALE GENOMIC DNA]</scope>
</reference>
<accession>A0A448YP42</accession>
<dbReference type="OrthoDB" id="25498at2759"/>
<dbReference type="Gene3D" id="3.40.140.10">
    <property type="entry name" value="Cytidine Deaminase, domain 2"/>
    <property type="match status" value="1"/>
</dbReference>
<dbReference type="InParanoid" id="A0A448YP42"/>
<dbReference type="GO" id="GO:0008237">
    <property type="term" value="F:metallopeptidase activity"/>
    <property type="evidence" value="ECO:0007669"/>
    <property type="project" value="InterPro"/>
</dbReference>
<dbReference type="InterPro" id="IPR024969">
    <property type="entry name" value="EIF3F/CSN6-like_C"/>
</dbReference>
<sequence length="327" mass="36550">MSSPALHIVKPNIVVPLGSSADTPIKVTIESSTLLQLIETIYENNDSTPTQTRTVGTLLGTRSDDGSNIEVKECYIVPHKEEDEELTIEEAFHISAFHLYKRANQELQVIGWFSTSPELDAYTGLFHEFYAKGSCAPYQPVLLTLQYRDNDSGEIISPIVKTYISSPVGLPPNSGIVRKLNLEKIGSYAFVPIPNEVTYSKNELTTLKYLSEASKKEDRSFDLKGLDELKQMSSTVNQISDLIKILQDYTERAAKGEIEGDNRIGQLLLSNLNYKLSEVDVDDFKKDFETHVNDTMLLQYLASCIKQQLDLSAKLTNFITPEDAVAD</sequence>
<organism evidence="2 3">
    <name type="scientific">Brettanomyces naardenensis</name>
    <name type="common">Yeast</name>
    <dbReference type="NCBI Taxonomy" id="13370"/>
    <lineage>
        <taxon>Eukaryota</taxon>
        <taxon>Fungi</taxon>
        <taxon>Dikarya</taxon>
        <taxon>Ascomycota</taxon>
        <taxon>Saccharomycotina</taxon>
        <taxon>Pichiomycetes</taxon>
        <taxon>Pichiales</taxon>
        <taxon>Pichiaceae</taxon>
        <taxon>Brettanomyces</taxon>
    </lineage>
</organism>
<dbReference type="GO" id="GO:0071541">
    <property type="term" value="C:eukaryotic translation initiation factor 3 complex, eIF3m"/>
    <property type="evidence" value="ECO:0007669"/>
    <property type="project" value="TreeGrafter"/>
</dbReference>
<dbReference type="PROSITE" id="PS50249">
    <property type="entry name" value="MPN"/>
    <property type="match status" value="1"/>
</dbReference>
<dbReference type="GO" id="GO:0031369">
    <property type="term" value="F:translation initiation factor binding"/>
    <property type="evidence" value="ECO:0007669"/>
    <property type="project" value="TreeGrafter"/>
</dbReference>
<gene>
    <name evidence="2" type="ORF">BRENAR_LOCUS3377</name>
</gene>